<dbReference type="GO" id="GO:0005975">
    <property type="term" value="P:carbohydrate metabolic process"/>
    <property type="evidence" value="ECO:0007669"/>
    <property type="project" value="InterPro"/>
</dbReference>
<dbReference type="Proteomes" id="UP001141259">
    <property type="component" value="Unassembled WGS sequence"/>
</dbReference>
<dbReference type="SMART" id="SM01149">
    <property type="entry name" value="DUF1237"/>
    <property type="match status" value="1"/>
</dbReference>
<dbReference type="Pfam" id="PF06824">
    <property type="entry name" value="Glyco_hydro_125"/>
    <property type="match status" value="1"/>
</dbReference>
<gene>
    <name evidence="1" type="ORF">NZH93_08250</name>
</gene>
<dbReference type="Gene3D" id="1.50.10.10">
    <property type="match status" value="1"/>
</dbReference>
<dbReference type="RefSeq" id="WP_259622357.1">
    <property type="nucleotide sequence ID" value="NZ_JANYMP010000003.1"/>
</dbReference>
<keyword evidence="1" id="KW-0378">Hydrolase</keyword>
<organism evidence="1 2">
    <name type="scientific">Umezawaea endophytica</name>
    <dbReference type="NCBI Taxonomy" id="1654476"/>
    <lineage>
        <taxon>Bacteria</taxon>
        <taxon>Bacillati</taxon>
        <taxon>Actinomycetota</taxon>
        <taxon>Actinomycetes</taxon>
        <taxon>Pseudonocardiales</taxon>
        <taxon>Pseudonocardiaceae</taxon>
        <taxon>Umezawaea</taxon>
    </lineage>
</organism>
<dbReference type="SUPFAM" id="SSF48208">
    <property type="entry name" value="Six-hairpin glycosidases"/>
    <property type="match status" value="1"/>
</dbReference>
<dbReference type="PANTHER" id="PTHR31047">
    <property type="entry name" value="MEIOTICALLY UP-REGULATED GENE 157 PROTEIN"/>
    <property type="match status" value="1"/>
</dbReference>
<dbReference type="PIRSF" id="PIRSF028846">
    <property type="entry name" value="UCP028846"/>
    <property type="match status" value="1"/>
</dbReference>
<reference evidence="1" key="1">
    <citation type="submission" date="2022-08" db="EMBL/GenBank/DDBJ databases">
        <authorList>
            <person name="Tistechok S."/>
            <person name="Samborskyy M."/>
            <person name="Roman I."/>
        </authorList>
    </citation>
    <scope>NUCLEOTIDE SEQUENCE</scope>
    <source>
        <strain evidence="1">DSM 103496</strain>
    </source>
</reference>
<comment type="caution">
    <text evidence="1">The sequence shown here is derived from an EMBL/GenBank/DDBJ whole genome shotgun (WGS) entry which is preliminary data.</text>
</comment>
<dbReference type="InterPro" id="IPR008928">
    <property type="entry name" value="6-hairpin_glycosidase_sf"/>
</dbReference>
<dbReference type="InterPro" id="IPR008313">
    <property type="entry name" value="GH125"/>
</dbReference>
<sequence>MATVIDPSIERTIGTAAARVRAATGDRIGDLVEAALLRTLRDTITIGEDGSAFVITGDIPAMWMRDSTTQLTPYLRFLAECPPLAALVTAVVRRQFACLDHDPYANAFNDGPTGAHYEPDDVCGDPHVWEQKYEVDSLAYPVTLAHALWRATGSTEAFDARAHRVARTVVGQLRREQRHDESPYRFERAGAIPTETLARGGRGTPVAVTGMTWSGFRPSDDACTYGYNIPANLFAAQALVAIAEVAEEVYGDTDLGADARALSRDLVDGVEAHGIVDHDGARVYAYEVDGLGGVLLMDDANTPSLLSLPLLAPDLVDTDVWRATRAFALSPGNPYYFRGRVVSGIGSPHTKPGRVWPIALAVEGLTGTAADRERLLRLIADTDAGTGRVHESFDPSDPTAYSRPWFSWADSMFCELALAVTDDVRLAASEG</sequence>
<accession>A0A9X2VIP7</accession>
<dbReference type="EMBL" id="JANYMP010000003">
    <property type="protein sequence ID" value="MCS7476844.1"/>
    <property type="molecule type" value="Genomic_DNA"/>
</dbReference>
<name>A0A9X2VIP7_9PSEU</name>
<dbReference type="GO" id="GO:0016787">
    <property type="term" value="F:hydrolase activity"/>
    <property type="evidence" value="ECO:0007669"/>
    <property type="project" value="UniProtKB-KW"/>
</dbReference>
<evidence type="ECO:0000313" key="2">
    <source>
        <dbReference type="Proteomes" id="UP001141259"/>
    </source>
</evidence>
<dbReference type="AlphaFoldDB" id="A0A9X2VIP7"/>
<keyword evidence="2" id="KW-1185">Reference proteome</keyword>
<protein>
    <submittedName>
        <fullName evidence="1">Glycoside hydrolase family 125 protein</fullName>
    </submittedName>
</protein>
<dbReference type="InterPro" id="IPR012341">
    <property type="entry name" value="6hp_glycosidase-like_sf"/>
</dbReference>
<proteinExistence type="predicted"/>
<evidence type="ECO:0000313" key="1">
    <source>
        <dbReference type="EMBL" id="MCS7476844.1"/>
    </source>
</evidence>
<dbReference type="PANTHER" id="PTHR31047:SF0">
    <property type="entry name" value="MEIOTICALLY UP-REGULATED GENE 157 PROTEIN"/>
    <property type="match status" value="1"/>
</dbReference>